<dbReference type="AlphaFoldDB" id="A0A8E2J433"/>
<dbReference type="InterPro" id="IPR014017">
    <property type="entry name" value="DNA_helicase_UvrD-like_C"/>
</dbReference>
<sequence length="616" mass="70434">MELVRRYSQSIRQTVFDEEAMWLCVRVIGAGRKGYPPDESVYEVDPKDSCDFSSERFEQLAQIAASISSEYRDVLSRNNVLTFDDLIKGAVEIQRTIPELQRQYEHIVTDEYQDTSRTQYEFLRTRLGSGQGLTVVGDPDQYIYEWAGADIRNFERMRQDFPDTIQIALEKNYRSTASILRSATAVISQDKNRIPKALYTDNIDGFLPTLSTRISVADEASFLAQEIERLLTPVGGSLFNGNDVAILVRSRHQVHEIVEALKERNIPYRVLTNRECVEPEQIKHIIACLRYVANPYDANALTDMVKFDAPGGRSKGIGPKTIFVILQEAERCGVHSLEVIKRICNKDFNIPRFRHNLYPLMELVEELHRMTMRNIPASELIFHLVQRTDLVNRLQEDDPRSWYRHTRKIESLVEFACCIEDGKGDHVIRPLFRDNPDTAGYPLRMFLQVYALASPVGSAIRAEWSSGNDGAPKVTVMTSHLAKGLEWPIVMIPGVNNKRFFKDEELRRVLYVAFTRAQTLLFVTHSQTQSEFISKCPNKQILFQDKVPDLDDAALSEIAQLLGRAALGEGWERGDEQRPSDDHEGYRRFTSGRVIRNLSAFTAENLMSRLQSKMKG</sequence>
<dbReference type="GO" id="GO:0000725">
    <property type="term" value="P:recombinational repair"/>
    <property type="evidence" value="ECO:0007669"/>
    <property type="project" value="TreeGrafter"/>
</dbReference>
<comment type="caution">
    <text evidence="11">Lacks conserved residue(s) required for the propagation of feature annotation.</text>
</comment>
<dbReference type="InterPro" id="IPR000212">
    <property type="entry name" value="DNA_helicase_UvrD/REP"/>
</dbReference>
<keyword evidence="3 11" id="KW-0378">Hydrolase</keyword>
<dbReference type="Gene3D" id="1.10.10.160">
    <property type="match status" value="1"/>
</dbReference>
<reference evidence="14 15" key="1">
    <citation type="submission" date="2016-07" db="EMBL/GenBank/DDBJ databases">
        <title>Draft genome of the white-rot fungus Obba rivulosa 3A-2.</title>
        <authorList>
            <consortium name="DOE Joint Genome Institute"/>
            <person name="Miettinen O."/>
            <person name="Riley R."/>
            <person name="Acob R."/>
            <person name="Barry K."/>
            <person name="Cullen D."/>
            <person name="De Vries R."/>
            <person name="Hainaut M."/>
            <person name="Hatakka A."/>
            <person name="Henrissat B."/>
            <person name="Hilden K."/>
            <person name="Kuo R."/>
            <person name="Labutti K."/>
            <person name="Lipzen A."/>
            <person name="Makela M.R."/>
            <person name="Sandor L."/>
            <person name="Spatafora J.W."/>
            <person name="Grigoriev I.V."/>
            <person name="Hibbett D.S."/>
        </authorList>
    </citation>
    <scope>NUCLEOTIDE SEQUENCE [LARGE SCALE GENOMIC DNA]</scope>
    <source>
        <strain evidence="14 15">3A-2</strain>
    </source>
</reference>
<dbReference type="PROSITE" id="PS51217">
    <property type="entry name" value="UVRD_HELICASE_CTER"/>
    <property type="match status" value="1"/>
</dbReference>
<dbReference type="GO" id="GO:0005634">
    <property type="term" value="C:nucleus"/>
    <property type="evidence" value="ECO:0007669"/>
    <property type="project" value="TreeGrafter"/>
</dbReference>
<keyword evidence="15" id="KW-1185">Reference proteome</keyword>
<keyword evidence="7" id="KW-0413">Isomerase</keyword>
<dbReference type="SUPFAM" id="SSF52540">
    <property type="entry name" value="P-loop containing nucleoside triphosphate hydrolases"/>
    <property type="match status" value="1"/>
</dbReference>
<dbReference type="PANTHER" id="PTHR11070:SF2">
    <property type="entry name" value="ATP-DEPENDENT DNA HELICASE SRS2"/>
    <property type="match status" value="1"/>
</dbReference>
<dbReference type="PANTHER" id="PTHR11070">
    <property type="entry name" value="UVRD / RECB / PCRA DNA HELICASE FAMILY MEMBER"/>
    <property type="match status" value="1"/>
</dbReference>
<keyword evidence="6" id="KW-0238">DNA-binding</keyword>
<evidence type="ECO:0000256" key="6">
    <source>
        <dbReference type="ARBA" id="ARBA00023125"/>
    </source>
</evidence>
<comment type="catalytic activity">
    <reaction evidence="10">
        <text>ATP + H2O = ADP + phosphate + H(+)</text>
        <dbReference type="Rhea" id="RHEA:13065"/>
        <dbReference type="ChEBI" id="CHEBI:15377"/>
        <dbReference type="ChEBI" id="CHEBI:15378"/>
        <dbReference type="ChEBI" id="CHEBI:30616"/>
        <dbReference type="ChEBI" id="CHEBI:43474"/>
        <dbReference type="ChEBI" id="CHEBI:456216"/>
        <dbReference type="EC" id="5.6.2.4"/>
    </reaction>
</comment>
<evidence type="ECO:0000256" key="11">
    <source>
        <dbReference type="PROSITE-ProRule" id="PRU00560"/>
    </source>
</evidence>
<evidence type="ECO:0000256" key="5">
    <source>
        <dbReference type="ARBA" id="ARBA00022840"/>
    </source>
</evidence>
<name>A0A8E2J433_9APHY</name>
<protein>
    <recommendedName>
        <fullName evidence="9">DNA 3'-5' helicase</fullName>
        <ecNumber evidence="9">5.6.2.4</ecNumber>
    </recommendedName>
</protein>
<evidence type="ECO:0000259" key="12">
    <source>
        <dbReference type="PROSITE" id="PS51198"/>
    </source>
</evidence>
<evidence type="ECO:0000259" key="13">
    <source>
        <dbReference type="PROSITE" id="PS51217"/>
    </source>
</evidence>
<dbReference type="GO" id="GO:0005524">
    <property type="term" value="F:ATP binding"/>
    <property type="evidence" value="ECO:0007669"/>
    <property type="project" value="UniProtKB-UniRule"/>
</dbReference>
<evidence type="ECO:0000256" key="7">
    <source>
        <dbReference type="ARBA" id="ARBA00023235"/>
    </source>
</evidence>
<dbReference type="Gene3D" id="3.40.50.300">
    <property type="entry name" value="P-loop containing nucleotide triphosphate hydrolases"/>
    <property type="match status" value="2"/>
</dbReference>
<gene>
    <name evidence="14" type="ORF">OBBRIDRAFT_789258</name>
</gene>
<dbReference type="GO" id="GO:0016787">
    <property type="term" value="F:hydrolase activity"/>
    <property type="evidence" value="ECO:0007669"/>
    <property type="project" value="UniProtKB-UniRule"/>
</dbReference>
<proteinExistence type="inferred from homology"/>
<organism evidence="14 15">
    <name type="scientific">Obba rivulosa</name>
    <dbReference type="NCBI Taxonomy" id="1052685"/>
    <lineage>
        <taxon>Eukaryota</taxon>
        <taxon>Fungi</taxon>
        <taxon>Dikarya</taxon>
        <taxon>Basidiomycota</taxon>
        <taxon>Agaricomycotina</taxon>
        <taxon>Agaricomycetes</taxon>
        <taxon>Polyporales</taxon>
        <taxon>Gelatoporiaceae</taxon>
        <taxon>Obba</taxon>
    </lineage>
</organism>
<dbReference type="Pfam" id="PF00580">
    <property type="entry name" value="UvrD-helicase"/>
    <property type="match status" value="1"/>
</dbReference>
<dbReference type="OrthoDB" id="1470711at2759"/>
<dbReference type="InterPro" id="IPR013986">
    <property type="entry name" value="DExx_box_DNA_helicase_dom_sf"/>
</dbReference>
<accession>A0A8E2J433</accession>
<dbReference type="EMBL" id="KV722344">
    <property type="protein sequence ID" value="OCH94352.1"/>
    <property type="molecule type" value="Genomic_DNA"/>
</dbReference>
<dbReference type="InterPro" id="IPR027417">
    <property type="entry name" value="P-loop_NTPase"/>
</dbReference>
<dbReference type="Pfam" id="PF13361">
    <property type="entry name" value="UvrD_C"/>
    <property type="match status" value="1"/>
</dbReference>
<dbReference type="InterPro" id="IPR014016">
    <property type="entry name" value="UvrD-like_ATP-bd"/>
</dbReference>
<dbReference type="EC" id="5.6.2.4" evidence="9"/>
<dbReference type="CDD" id="cd17932">
    <property type="entry name" value="DEXQc_UvrD"/>
    <property type="match status" value="1"/>
</dbReference>
<evidence type="ECO:0000256" key="10">
    <source>
        <dbReference type="ARBA" id="ARBA00048988"/>
    </source>
</evidence>
<dbReference type="Proteomes" id="UP000250043">
    <property type="component" value="Unassembled WGS sequence"/>
</dbReference>
<evidence type="ECO:0000256" key="9">
    <source>
        <dbReference type="ARBA" id="ARBA00034808"/>
    </source>
</evidence>
<evidence type="ECO:0000256" key="3">
    <source>
        <dbReference type="ARBA" id="ARBA00022801"/>
    </source>
</evidence>
<feature type="domain" description="UvrD-like helicase ATP-binding" evidence="12">
    <location>
        <begin position="1"/>
        <end position="176"/>
    </location>
</feature>
<dbReference type="GO" id="GO:0003677">
    <property type="term" value="F:DNA binding"/>
    <property type="evidence" value="ECO:0007669"/>
    <property type="project" value="UniProtKB-KW"/>
</dbReference>
<keyword evidence="2 11" id="KW-0547">Nucleotide-binding</keyword>
<keyword evidence="4 11" id="KW-0347">Helicase</keyword>
<evidence type="ECO:0000256" key="8">
    <source>
        <dbReference type="ARBA" id="ARBA00034617"/>
    </source>
</evidence>
<evidence type="ECO:0000256" key="4">
    <source>
        <dbReference type="ARBA" id="ARBA00022806"/>
    </source>
</evidence>
<dbReference type="PROSITE" id="PS51198">
    <property type="entry name" value="UVRD_HELICASE_ATP_BIND"/>
    <property type="match status" value="1"/>
</dbReference>
<evidence type="ECO:0000313" key="14">
    <source>
        <dbReference type="EMBL" id="OCH94352.1"/>
    </source>
</evidence>
<keyword evidence="5 11" id="KW-0067">ATP-binding</keyword>
<comment type="catalytic activity">
    <reaction evidence="8">
        <text>Couples ATP hydrolysis with the unwinding of duplex DNA by translocating in the 3'-5' direction.</text>
        <dbReference type="EC" id="5.6.2.4"/>
    </reaction>
</comment>
<evidence type="ECO:0000256" key="1">
    <source>
        <dbReference type="ARBA" id="ARBA00009922"/>
    </source>
</evidence>
<dbReference type="Gene3D" id="1.10.486.10">
    <property type="entry name" value="PCRA, domain 4"/>
    <property type="match status" value="1"/>
</dbReference>
<dbReference type="GO" id="GO:0043138">
    <property type="term" value="F:3'-5' DNA helicase activity"/>
    <property type="evidence" value="ECO:0007669"/>
    <property type="project" value="UniProtKB-EC"/>
</dbReference>
<feature type="domain" description="UvrD-like helicase C-terminal" evidence="13">
    <location>
        <begin position="177"/>
        <end position="484"/>
    </location>
</feature>
<comment type="similarity">
    <text evidence="1">Belongs to the helicase family. UvrD subfamily.</text>
</comment>
<evidence type="ECO:0000256" key="2">
    <source>
        <dbReference type="ARBA" id="ARBA00022741"/>
    </source>
</evidence>
<evidence type="ECO:0000313" key="15">
    <source>
        <dbReference type="Proteomes" id="UP000250043"/>
    </source>
</evidence>